<comment type="caution">
    <text evidence="3">The sequence shown here is derived from an EMBL/GenBank/DDBJ whole genome shotgun (WGS) entry which is preliminary data.</text>
</comment>
<sequence>MTRWRLREEFLDAETGSGHEVELTGQNGTRFQDGRSRLATVYVGKGAARDYDGIDVRGKAVIADRSDEISAATRGHNAAAAGALMIISVNDTRGRLYESYGDQEITSASVRAEEGARLIAEAQDGRGILKVEQKRFADYLFDLARVYKDAIPDTALVYRPTEDELAKVTSRYHGDKGVLGGGIRVYVPAREIGRGCGVGLTEYEKHPDVRTEYVSPPYGDSFWYENHRIGTGETPGIEQRGDKDRFRIHLPPERRRRLLPARSQAAEPVFPRPRRPAGRRAGRTHADPRPGSGNARLVRRRPVQG</sequence>
<feature type="domain" description="PA" evidence="2">
    <location>
        <begin position="47"/>
        <end position="118"/>
    </location>
</feature>
<feature type="region of interest" description="Disordered" evidence="1">
    <location>
        <begin position="252"/>
        <end position="305"/>
    </location>
</feature>
<dbReference type="Proteomes" id="UP001611339">
    <property type="component" value="Unassembled WGS sequence"/>
</dbReference>
<evidence type="ECO:0000256" key="1">
    <source>
        <dbReference type="SAM" id="MobiDB-lite"/>
    </source>
</evidence>
<gene>
    <name evidence="3" type="ORF">ACH407_25135</name>
</gene>
<name>A0ABW7UB71_9ACTN</name>
<dbReference type="RefSeq" id="WP_398711401.1">
    <property type="nucleotide sequence ID" value="NZ_JBIRUI010000012.1"/>
</dbReference>
<organism evidence="3 4">
    <name type="scientific">Streptomyces litmocidini</name>
    <dbReference type="NCBI Taxonomy" id="67318"/>
    <lineage>
        <taxon>Bacteria</taxon>
        <taxon>Bacillati</taxon>
        <taxon>Actinomycetota</taxon>
        <taxon>Actinomycetes</taxon>
        <taxon>Kitasatosporales</taxon>
        <taxon>Streptomycetaceae</taxon>
        <taxon>Streptomyces</taxon>
    </lineage>
</organism>
<keyword evidence="4" id="KW-1185">Reference proteome</keyword>
<accession>A0ABW7UB71</accession>
<proteinExistence type="predicted"/>
<evidence type="ECO:0000259" key="2">
    <source>
        <dbReference type="Pfam" id="PF02225"/>
    </source>
</evidence>
<dbReference type="Gene3D" id="3.50.30.30">
    <property type="match status" value="1"/>
</dbReference>
<dbReference type="Pfam" id="PF02225">
    <property type="entry name" value="PA"/>
    <property type="match status" value="1"/>
</dbReference>
<dbReference type="InterPro" id="IPR046450">
    <property type="entry name" value="PA_dom_sf"/>
</dbReference>
<evidence type="ECO:0000313" key="3">
    <source>
        <dbReference type="EMBL" id="MFI1716843.1"/>
    </source>
</evidence>
<evidence type="ECO:0000313" key="4">
    <source>
        <dbReference type="Proteomes" id="UP001611339"/>
    </source>
</evidence>
<dbReference type="SUPFAM" id="SSF52025">
    <property type="entry name" value="PA domain"/>
    <property type="match status" value="1"/>
</dbReference>
<feature type="compositionally biased region" description="Basic residues" evidence="1">
    <location>
        <begin position="272"/>
        <end position="283"/>
    </location>
</feature>
<protein>
    <submittedName>
        <fullName evidence="3">PA domain-containing protein</fullName>
    </submittedName>
</protein>
<dbReference type="InterPro" id="IPR003137">
    <property type="entry name" value="PA_domain"/>
</dbReference>
<reference evidence="3 4" key="1">
    <citation type="submission" date="2024-10" db="EMBL/GenBank/DDBJ databases">
        <title>The Natural Products Discovery Center: Release of the First 8490 Sequenced Strains for Exploring Actinobacteria Biosynthetic Diversity.</title>
        <authorList>
            <person name="Kalkreuter E."/>
            <person name="Kautsar S.A."/>
            <person name="Yang D."/>
            <person name="Bader C.D."/>
            <person name="Teijaro C.N."/>
            <person name="Fluegel L."/>
            <person name="Davis C.M."/>
            <person name="Simpson J.R."/>
            <person name="Lauterbach L."/>
            <person name="Steele A.D."/>
            <person name="Gui C."/>
            <person name="Meng S."/>
            <person name="Li G."/>
            <person name="Viehrig K."/>
            <person name="Ye F."/>
            <person name="Su P."/>
            <person name="Kiefer A.F."/>
            <person name="Nichols A."/>
            <person name="Cepeda A.J."/>
            <person name="Yan W."/>
            <person name="Fan B."/>
            <person name="Jiang Y."/>
            <person name="Adhikari A."/>
            <person name="Zheng C.-J."/>
            <person name="Schuster L."/>
            <person name="Cowan T.M."/>
            <person name="Smanski M.J."/>
            <person name="Chevrette M.G."/>
            <person name="De Carvalho L.P.S."/>
            <person name="Shen B."/>
        </authorList>
    </citation>
    <scope>NUCLEOTIDE SEQUENCE [LARGE SCALE GENOMIC DNA]</scope>
    <source>
        <strain evidence="3 4">NPDC020602</strain>
    </source>
</reference>
<dbReference type="EMBL" id="JBIRUI010000012">
    <property type="protein sequence ID" value="MFI1716843.1"/>
    <property type="molecule type" value="Genomic_DNA"/>
</dbReference>